<dbReference type="InterPro" id="IPR000485">
    <property type="entry name" value="AsnC-type_HTH_dom"/>
</dbReference>
<dbReference type="RefSeq" id="WP_193750431.1">
    <property type="nucleotide sequence ID" value="NZ_LDQC01000044.1"/>
</dbReference>
<dbReference type="InterPro" id="IPR019887">
    <property type="entry name" value="Tscrpt_reg_AsnC/Lrp_C"/>
</dbReference>
<name>A0A175RU90_9MICO</name>
<proteinExistence type="predicted"/>
<dbReference type="PANTHER" id="PTHR30154:SF34">
    <property type="entry name" value="TRANSCRIPTIONAL REGULATOR AZLB"/>
    <property type="match status" value="1"/>
</dbReference>
<keyword evidence="2" id="KW-0238">DNA-binding</keyword>
<protein>
    <recommendedName>
        <fullName evidence="9">HTH asnC-type domain-containing protein</fullName>
    </recommendedName>
</protein>
<evidence type="ECO:0000259" key="5">
    <source>
        <dbReference type="Pfam" id="PF12802"/>
    </source>
</evidence>
<dbReference type="SUPFAM" id="SSF54909">
    <property type="entry name" value="Dimeric alpha+beta barrel"/>
    <property type="match status" value="2"/>
</dbReference>
<comment type="caution">
    <text evidence="7">The sequence shown here is derived from an EMBL/GenBank/DDBJ whole genome shotgun (WGS) entry which is preliminary data.</text>
</comment>
<evidence type="ECO:0000313" key="8">
    <source>
        <dbReference type="Proteomes" id="UP000078252"/>
    </source>
</evidence>
<evidence type="ECO:0000256" key="2">
    <source>
        <dbReference type="ARBA" id="ARBA00023125"/>
    </source>
</evidence>
<accession>A0A175RU90</accession>
<dbReference type="Pfam" id="PF13404">
    <property type="entry name" value="HTH_AsnC-type"/>
    <property type="match status" value="1"/>
</dbReference>
<evidence type="ECO:0000256" key="1">
    <source>
        <dbReference type="ARBA" id="ARBA00023015"/>
    </source>
</evidence>
<evidence type="ECO:0008006" key="9">
    <source>
        <dbReference type="Google" id="ProtNLM"/>
    </source>
</evidence>
<keyword evidence="1" id="KW-0805">Transcription regulation</keyword>
<dbReference type="SMART" id="SM00344">
    <property type="entry name" value="HTH_ASNC"/>
    <property type="match status" value="2"/>
</dbReference>
<dbReference type="InterPro" id="IPR036390">
    <property type="entry name" value="WH_DNA-bd_sf"/>
</dbReference>
<dbReference type="GO" id="GO:0003700">
    <property type="term" value="F:DNA-binding transcription factor activity"/>
    <property type="evidence" value="ECO:0007669"/>
    <property type="project" value="InterPro"/>
</dbReference>
<dbReference type="Pfam" id="PF12802">
    <property type="entry name" value="MarR_2"/>
    <property type="match status" value="1"/>
</dbReference>
<reference evidence="7 8" key="1">
    <citation type="journal article" date="2016" name="Front. Microbiol.">
        <title>Genomic Resource of Rice Seed Associated Bacteria.</title>
        <authorList>
            <person name="Midha S."/>
            <person name="Bansal K."/>
            <person name="Sharma S."/>
            <person name="Kumar N."/>
            <person name="Patil P.P."/>
            <person name="Chaudhry V."/>
            <person name="Patil P.B."/>
        </authorList>
    </citation>
    <scope>NUCLEOTIDE SEQUENCE [LARGE SCALE GENOMIC DNA]</scope>
    <source>
        <strain evidence="7 8">NS184</strain>
    </source>
</reference>
<organism evidence="7 8">
    <name type="scientific">Curtobacterium luteum</name>
    <dbReference type="NCBI Taxonomy" id="33881"/>
    <lineage>
        <taxon>Bacteria</taxon>
        <taxon>Bacillati</taxon>
        <taxon>Actinomycetota</taxon>
        <taxon>Actinomycetes</taxon>
        <taxon>Micrococcales</taxon>
        <taxon>Microbacteriaceae</taxon>
        <taxon>Curtobacterium</taxon>
    </lineage>
</organism>
<dbReference type="GO" id="GO:0005829">
    <property type="term" value="C:cytosol"/>
    <property type="evidence" value="ECO:0007669"/>
    <property type="project" value="TreeGrafter"/>
</dbReference>
<dbReference type="PRINTS" id="PR00033">
    <property type="entry name" value="HTHASNC"/>
</dbReference>
<sequence length="351" mass="38043">MPRHSSRAARPVLDEVDLDIVAALHVAPRVPIAALAEVLEIPTSTAARRLARMQDERLLQVVGRFAWELITSSNPFELWITSAPGRSRAVLTELLRIPDVQFVLHTSGPADLYVNLFPLLGSDHEQLLTETIPGIPGIRATDSRMILEPAKVGQSWRFRRLDAERTAALEGHASGTSGPPVRDLRDLSDLEFRTMRLLGRNGRITAAEVGRTLGVSASTAARAIRLLVSSGAVSPRVEVQPELLGFPLNAIVTIDVRPRDVRGALDALAAHPNVRLLSTVTGSAPVSLAGVFEGPGALATFVRDDLGALPGVRSVQSVAGLRLERRYWIDRDGPRLGDQVQDVLRLPDSTR</sequence>
<evidence type="ECO:0000256" key="3">
    <source>
        <dbReference type="ARBA" id="ARBA00023163"/>
    </source>
</evidence>
<gene>
    <name evidence="7" type="ORF">NS184_08645</name>
</gene>
<dbReference type="InterPro" id="IPR019888">
    <property type="entry name" value="Tscrpt_reg_AsnC-like"/>
</dbReference>
<feature type="domain" description="Transcription regulator AsnC/Lrp ligand binding" evidence="4">
    <location>
        <begin position="252"/>
        <end position="318"/>
    </location>
</feature>
<feature type="domain" description="HTH asnC-type" evidence="6">
    <location>
        <begin position="13"/>
        <end position="54"/>
    </location>
</feature>
<dbReference type="InterPro" id="IPR000835">
    <property type="entry name" value="HTH_MarR-typ"/>
</dbReference>
<dbReference type="Gene3D" id="3.30.70.920">
    <property type="match status" value="2"/>
</dbReference>
<evidence type="ECO:0000259" key="4">
    <source>
        <dbReference type="Pfam" id="PF01037"/>
    </source>
</evidence>
<keyword evidence="3" id="KW-0804">Transcription</keyword>
<feature type="domain" description="HTH marR-type" evidence="5">
    <location>
        <begin position="186"/>
        <end position="233"/>
    </location>
</feature>
<dbReference type="STRING" id="33881.NS184_08645"/>
<evidence type="ECO:0000259" key="6">
    <source>
        <dbReference type="Pfam" id="PF13404"/>
    </source>
</evidence>
<dbReference type="InterPro" id="IPR036388">
    <property type="entry name" value="WH-like_DNA-bd_sf"/>
</dbReference>
<dbReference type="SUPFAM" id="SSF46785">
    <property type="entry name" value="Winged helix' DNA-binding domain"/>
    <property type="match status" value="2"/>
</dbReference>
<dbReference type="GO" id="GO:0043200">
    <property type="term" value="P:response to amino acid"/>
    <property type="evidence" value="ECO:0007669"/>
    <property type="project" value="TreeGrafter"/>
</dbReference>
<dbReference type="Proteomes" id="UP000078252">
    <property type="component" value="Unassembled WGS sequence"/>
</dbReference>
<dbReference type="InterPro" id="IPR011008">
    <property type="entry name" value="Dimeric_a/b-barrel"/>
</dbReference>
<dbReference type="EMBL" id="LDQC01000044">
    <property type="protein sequence ID" value="KTR07003.1"/>
    <property type="molecule type" value="Genomic_DNA"/>
</dbReference>
<dbReference type="PANTHER" id="PTHR30154">
    <property type="entry name" value="LEUCINE-RESPONSIVE REGULATORY PROTEIN"/>
    <property type="match status" value="1"/>
</dbReference>
<dbReference type="Gene3D" id="1.10.10.10">
    <property type="entry name" value="Winged helix-like DNA-binding domain superfamily/Winged helix DNA-binding domain"/>
    <property type="match status" value="2"/>
</dbReference>
<dbReference type="PATRIC" id="fig|33881.3.peg.2060"/>
<dbReference type="GO" id="GO:0043565">
    <property type="term" value="F:sequence-specific DNA binding"/>
    <property type="evidence" value="ECO:0007669"/>
    <property type="project" value="InterPro"/>
</dbReference>
<dbReference type="AlphaFoldDB" id="A0A175RU90"/>
<dbReference type="Pfam" id="PF01037">
    <property type="entry name" value="AsnC_trans_reg"/>
    <property type="match status" value="1"/>
</dbReference>
<evidence type="ECO:0000313" key="7">
    <source>
        <dbReference type="EMBL" id="KTR07003.1"/>
    </source>
</evidence>